<dbReference type="EnsemblProtists" id="HpaT813236">
    <property type="protein sequence ID" value="HpaP813236"/>
    <property type="gene ID" value="HpaG813236"/>
</dbReference>
<accession>M4C2C1</accession>
<sequence>MHESPLPELLAAAETETGNRFSVIDHRLAQGMDVPKHKASYNERRNAKTDHILSFESGP</sequence>
<dbReference type="VEuPathDB" id="FungiDB:HpaG813236"/>
<dbReference type="EMBL" id="JH598123">
    <property type="status" value="NOT_ANNOTATED_CDS"/>
    <property type="molecule type" value="Genomic_DNA"/>
</dbReference>
<feature type="region of interest" description="Disordered" evidence="1">
    <location>
        <begin position="35"/>
        <end position="59"/>
    </location>
</feature>
<evidence type="ECO:0000313" key="2">
    <source>
        <dbReference type="EnsemblProtists" id="HpaP813236"/>
    </source>
</evidence>
<dbReference type="InParanoid" id="M4C2C1"/>
<organism evidence="2 3">
    <name type="scientific">Hyaloperonospora arabidopsidis (strain Emoy2)</name>
    <name type="common">Downy mildew agent</name>
    <name type="synonym">Peronospora arabidopsidis</name>
    <dbReference type="NCBI Taxonomy" id="559515"/>
    <lineage>
        <taxon>Eukaryota</taxon>
        <taxon>Sar</taxon>
        <taxon>Stramenopiles</taxon>
        <taxon>Oomycota</taxon>
        <taxon>Peronosporomycetes</taxon>
        <taxon>Peronosporales</taxon>
        <taxon>Peronosporaceae</taxon>
        <taxon>Hyaloperonospora</taxon>
    </lineage>
</organism>
<name>M4C2C1_HYAAE</name>
<protein>
    <submittedName>
        <fullName evidence="2">Uncharacterized protein</fullName>
    </submittedName>
</protein>
<evidence type="ECO:0000313" key="3">
    <source>
        <dbReference type="Proteomes" id="UP000011713"/>
    </source>
</evidence>
<keyword evidence="3" id="KW-1185">Reference proteome</keyword>
<dbReference type="AlphaFoldDB" id="M4C2C1"/>
<reference evidence="3" key="1">
    <citation type="journal article" date="2010" name="Science">
        <title>Signatures of adaptation to obligate biotrophy in the Hyaloperonospora arabidopsidis genome.</title>
        <authorList>
            <person name="Baxter L."/>
            <person name="Tripathy S."/>
            <person name="Ishaque N."/>
            <person name="Boot N."/>
            <person name="Cabral A."/>
            <person name="Kemen E."/>
            <person name="Thines M."/>
            <person name="Ah-Fong A."/>
            <person name="Anderson R."/>
            <person name="Badejoko W."/>
            <person name="Bittner-Eddy P."/>
            <person name="Boore J.L."/>
            <person name="Chibucos M.C."/>
            <person name="Coates M."/>
            <person name="Dehal P."/>
            <person name="Delehaunty K."/>
            <person name="Dong S."/>
            <person name="Downton P."/>
            <person name="Dumas B."/>
            <person name="Fabro G."/>
            <person name="Fronick C."/>
            <person name="Fuerstenberg S.I."/>
            <person name="Fulton L."/>
            <person name="Gaulin E."/>
            <person name="Govers F."/>
            <person name="Hughes L."/>
            <person name="Humphray S."/>
            <person name="Jiang R.H."/>
            <person name="Judelson H."/>
            <person name="Kamoun S."/>
            <person name="Kyung K."/>
            <person name="Meijer H."/>
            <person name="Minx P."/>
            <person name="Morris P."/>
            <person name="Nelson J."/>
            <person name="Phuntumart V."/>
            <person name="Qutob D."/>
            <person name="Rehmany A."/>
            <person name="Rougon-Cardoso A."/>
            <person name="Ryden P."/>
            <person name="Torto-Alalibo T."/>
            <person name="Studholme D."/>
            <person name="Wang Y."/>
            <person name="Win J."/>
            <person name="Wood J."/>
            <person name="Clifton S.W."/>
            <person name="Rogers J."/>
            <person name="Van den Ackerveken G."/>
            <person name="Jones J.D."/>
            <person name="McDowell J.M."/>
            <person name="Beynon J."/>
            <person name="Tyler B.M."/>
        </authorList>
    </citation>
    <scope>NUCLEOTIDE SEQUENCE [LARGE SCALE GENOMIC DNA]</scope>
    <source>
        <strain evidence="3">Emoy2</strain>
    </source>
</reference>
<feature type="compositionally biased region" description="Basic and acidic residues" evidence="1">
    <location>
        <begin position="35"/>
        <end position="53"/>
    </location>
</feature>
<proteinExistence type="predicted"/>
<evidence type="ECO:0000256" key="1">
    <source>
        <dbReference type="SAM" id="MobiDB-lite"/>
    </source>
</evidence>
<dbReference type="Proteomes" id="UP000011713">
    <property type="component" value="Unassembled WGS sequence"/>
</dbReference>
<reference evidence="2" key="2">
    <citation type="submission" date="2015-06" db="UniProtKB">
        <authorList>
            <consortium name="EnsemblProtists"/>
        </authorList>
    </citation>
    <scope>IDENTIFICATION</scope>
    <source>
        <strain evidence="2">Emoy2</strain>
    </source>
</reference>
<dbReference type="HOGENOM" id="CLU_2965762_0_0_1"/>